<dbReference type="InterPro" id="IPR043987">
    <property type="entry name" value="CCZ1/INTU/HSP4_longin_1"/>
</dbReference>
<reference evidence="4 5" key="1">
    <citation type="journal article" date="2018" name="Evol. Lett.">
        <title>Horizontal gene cluster transfer increased hallucinogenic mushroom diversity.</title>
        <authorList>
            <person name="Reynolds H.T."/>
            <person name="Vijayakumar V."/>
            <person name="Gluck-Thaler E."/>
            <person name="Korotkin H.B."/>
            <person name="Matheny P.B."/>
            <person name="Slot J.C."/>
        </authorList>
    </citation>
    <scope>NUCLEOTIDE SEQUENCE [LARGE SCALE GENOMIC DNA]</scope>
    <source>
        <strain evidence="4 5">SRW20</strain>
    </source>
</reference>
<dbReference type="Pfam" id="PF19031">
    <property type="entry name" value="Intu_longin_1"/>
    <property type="match status" value="1"/>
</dbReference>
<evidence type="ECO:0000259" key="3">
    <source>
        <dbReference type="Pfam" id="PF19031"/>
    </source>
</evidence>
<accession>A0A409W700</accession>
<dbReference type="PANTHER" id="PTHR13056">
    <property type="entry name" value="VACUOLAR FUSION PROTEIN CCZ1 HOMOLOG-RELATED"/>
    <property type="match status" value="1"/>
</dbReference>
<feature type="compositionally biased region" description="Polar residues" evidence="2">
    <location>
        <begin position="413"/>
        <end position="423"/>
    </location>
</feature>
<feature type="domain" description="CCZ1/INTU/HSP4 first Longin" evidence="3">
    <location>
        <begin position="25"/>
        <end position="163"/>
    </location>
</feature>
<keyword evidence="5" id="KW-1185">Reference proteome</keyword>
<evidence type="ECO:0000256" key="1">
    <source>
        <dbReference type="ARBA" id="ARBA00005352"/>
    </source>
</evidence>
<feature type="compositionally biased region" description="Basic and acidic residues" evidence="2">
    <location>
        <begin position="109"/>
        <end position="131"/>
    </location>
</feature>
<comment type="caution">
    <text evidence="4">The sequence shown here is derived from an EMBL/GenBank/DDBJ whole genome shotgun (WGS) entry which is preliminary data.</text>
</comment>
<evidence type="ECO:0000313" key="5">
    <source>
        <dbReference type="Proteomes" id="UP000284706"/>
    </source>
</evidence>
<feature type="compositionally biased region" description="Polar residues" evidence="2">
    <location>
        <begin position="269"/>
        <end position="283"/>
    </location>
</feature>
<feature type="region of interest" description="Disordered" evidence="2">
    <location>
        <begin position="265"/>
        <end position="305"/>
    </location>
</feature>
<name>A0A409W700_9AGAR</name>
<evidence type="ECO:0000256" key="2">
    <source>
        <dbReference type="SAM" id="MobiDB-lite"/>
    </source>
</evidence>
<dbReference type="EMBL" id="NHYE01005351">
    <property type="protein sequence ID" value="PPQ74286.1"/>
    <property type="molecule type" value="Genomic_DNA"/>
</dbReference>
<protein>
    <recommendedName>
        <fullName evidence="3">CCZ1/INTU/HSP4 first Longin domain-containing protein</fullName>
    </recommendedName>
</protein>
<dbReference type="InParanoid" id="A0A409W700"/>
<feature type="compositionally biased region" description="Polar residues" evidence="2">
    <location>
        <begin position="385"/>
        <end position="394"/>
    </location>
</feature>
<comment type="similarity">
    <text evidence="1">Belongs to the CCZ1 family.</text>
</comment>
<dbReference type="Proteomes" id="UP000284706">
    <property type="component" value="Unassembled WGS sequence"/>
</dbReference>
<dbReference type="GO" id="GO:0016192">
    <property type="term" value="P:vesicle-mediated transport"/>
    <property type="evidence" value="ECO:0007669"/>
    <property type="project" value="InterPro"/>
</dbReference>
<feature type="compositionally biased region" description="Basic and acidic residues" evidence="2">
    <location>
        <begin position="339"/>
        <end position="352"/>
    </location>
</feature>
<dbReference type="GO" id="GO:0035658">
    <property type="term" value="C:Mon1-Ccz1 complex"/>
    <property type="evidence" value="ECO:0007669"/>
    <property type="project" value="InterPro"/>
</dbReference>
<sequence length="662" mass="72511">MNRVPPNLLYLTIYNPTLKPSGPIEGDNEDAEEQAHILFYTSRERAVSRDRMLRQIGLAKALISFAESFNSEAPCENVHSQSSRMIMVSPEPNYWIHAAVELAKIPRARENKDVKSKPKTKQGDKGKEKAAEPTYDYEDGSLHDSALRAHLLQGYERFKLTHGSFTSIMNNLGQQALELQLERFWTVWAWSWDLEKRLEFGEDLGPLLHPSFSSLIPIVDDFSNYLSTNTIPVVLSRKHIIPSARYTEGRYPTALAVHLSSMIPPVEPSRSSDTLDTLASSVDTIKGRRSSESKGTSKVDPPGGATFLGIPSINVSVDPKKWNWPGYLTFGKGNNVKAQMDRPPDSEPKTDSQDAISVNTERGRVEESSRLQVDVNTQDLEDAMTSDSLPTASNAPDDALTNADSSVVPGPSQEPSNSQQTDRNTADAHLDTDSVALSADLPNHEEDSRPFTPPPLPDFSMTNLNLAPFSSQTSTKRVAIHYMIRSEFMLALINSPSETGADTDDAADLEIATEKATKLLDDLESASQQSSLQSMADSLPSATKILQTQDRYLISTGQYTHGTPEFSSTSSHLFNAKAILDLDPALLEVFSRGQNPQHWHAVKKGLSTLPLSENGSTGGDGLAFMEVFRKEASLTDVDNVLAGVIRKSGLVDNGASSLPGSR</sequence>
<feature type="compositionally biased region" description="Basic and acidic residues" evidence="2">
    <location>
        <begin position="285"/>
        <end position="297"/>
    </location>
</feature>
<dbReference type="STRING" id="231916.A0A409W700"/>
<feature type="region of interest" description="Disordered" evidence="2">
    <location>
        <begin position="109"/>
        <end position="135"/>
    </location>
</feature>
<dbReference type="InterPro" id="IPR013176">
    <property type="entry name" value="Ccz1"/>
</dbReference>
<feature type="region of interest" description="Disordered" evidence="2">
    <location>
        <begin position="332"/>
        <end position="425"/>
    </location>
</feature>
<dbReference type="AlphaFoldDB" id="A0A409W700"/>
<organism evidence="4 5">
    <name type="scientific">Gymnopilus dilepis</name>
    <dbReference type="NCBI Taxonomy" id="231916"/>
    <lineage>
        <taxon>Eukaryota</taxon>
        <taxon>Fungi</taxon>
        <taxon>Dikarya</taxon>
        <taxon>Basidiomycota</taxon>
        <taxon>Agaricomycotina</taxon>
        <taxon>Agaricomycetes</taxon>
        <taxon>Agaricomycetidae</taxon>
        <taxon>Agaricales</taxon>
        <taxon>Agaricineae</taxon>
        <taxon>Hymenogastraceae</taxon>
        <taxon>Gymnopilus</taxon>
    </lineage>
</organism>
<gene>
    <name evidence="4" type="ORF">CVT26_003884</name>
</gene>
<proteinExistence type="inferred from homology"/>
<evidence type="ECO:0000313" key="4">
    <source>
        <dbReference type="EMBL" id="PPQ74286.1"/>
    </source>
</evidence>
<dbReference type="OrthoDB" id="240546at2759"/>
<dbReference type="PANTHER" id="PTHR13056:SF0">
    <property type="entry name" value="VACUOLAR FUSION PROTEIN CCZ1 HOMOLOG-RELATED"/>
    <property type="match status" value="1"/>
</dbReference>